<dbReference type="InterPro" id="IPR000945">
    <property type="entry name" value="DBH-like"/>
</dbReference>
<dbReference type="Pfam" id="PF03351">
    <property type="entry name" value="DOMON"/>
    <property type="match status" value="1"/>
</dbReference>
<dbReference type="GO" id="GO:0004500">
    <property type="term" value="F:dopamine beta-monooxygenase activity"/>
    <property type="evidence" value="ECO:0007669"/>
    <property type="project" value="InterPro"/>
</dbReference>
<dbReference type="Gene3D" id="2.60.40.1210">
    <property type="entry name" value="Cellobiose dehydrogenase, cytochrome domain"/>
    <property type="match status" value="1"/>
</dbReference>
<dbReference type="Proteomes" id="UP000184139">
    <property type="component" value="Unassembled WGS sequence"/>
</dbReference>
<dbReference type="InterPro" id="IPR005018">
    <property type="entry name" value="DOMON_domain"/>
</dbReference>
<reference evidence="3 4" key="1">
    <citation type="submission" date="2016-11" db="EMBL/GenBank/DDBJ databases">
        <authorList>
            <person name="Jaros S."/>
            <person name="Januszkiewicz K."/>
            <person name="Wedrychowicz H."/>
        </authorList>
    </citation>
    <scope>NUCLEOTIDE SEQUENCE [LARGE SCALE GENOMIC DNA]</scope>
    <source>
        <strain evidence="3 4">DSM 9705</strain>
    </source>
</reference>
<dbReference type="GO" id="GO:0005615">
    <property type="term" value="C:extracellular space"/>
    <property type="evidence" value="ECO:0007669"/>
    <property type="project" value="TreeGrafter"/>
</dbReference>
<accession>A0A1M5XM04</accession>
<keyword evidence="4" id="KW-1185">Reference proteome</keyword>
<dbReference type="GO" id="GO:0042420">
    <property type="term" value="P:dopamine catabolic process"/>
    <property type="evidence" value="ECO:0007669"/>
    <property type="project" value="TreeGrafter"/>
</dbReference>
<feature type="chain" id="PRO_5012500135" evidence="1">
    <location>
        <begin position="26"/>
        <end position="177"/>
    </location>
</feature>
<keyword evidence="1" id="KW-0732">Signal</keyword>
<dbReference type="GO" id="GO:0006589">
    <property type="term" value="P:octopamine biosynthetic process"/>
    <property type="evidence" value="ECO:0007669"/>
    <property type="project" value="TreeGrafter"/>
</dbReference>
<dbReference type="OrthoDB" id="5431229at2"/>
<evidence type="ECO:0000259" key="2">
    <source>
        <dbReference type="PROSITE" id="PS50836"/>
    </source>
</evidence>
<dbReference type="AlphaFoldDB" id="A0A1M5XM04"/>
<organism evidence="3 4">
    <name type="scientific">Desulfofustis glycolicus DSM 9705</name>
    <dbReference type="NCBI Taxonomy" id="1121409"/>
    <lineage>
        <taxon>Bacteria</taxon>
        <taxon>Pseudomonadati</taxon>
        <taxon>Thermodesulfobacteriota</taxon>
        <taxon>Desulfobulbia</taxon>
        <taxon>Desulfobulbales</taxon>
        <taxon>Desulfocapsaceae</taxon>
        <taxon>Desulfofustis</taxon>
    </lineage>
</organism>
<evidence type="ECO:0000256" key="1">
    <source>
        <dbReference type="SAM" id="SignalP"/>
    </source>
</evidence>
<dbReference type="SUPFAM" id="SSF49344">
    <property type="entry name" value="CBD9-like"/>
    <property type="match status" value="1"/>
</dbReference>
<protein>
    <submittedName>
        <fullName evidence="3">DOMON domain-containing protein</fullName>
    </submittedName>
</protein>
<dbReference type="SMART" id="SM00664">
    <property type="entry name" value="DoH"/>
    <property type="match status" value="1"/>
</dbReference>
<dbReference type="STRING" id="1121409.SAMN02745124_03158"/>
<dbReference type="CDD" id="cd09631">
    <property type="entry name" value="DOMON_DOH"/>
    <property type="match status" value="1"/>
</dbReference>
<dbReference type="RefSeq" id="WP_073377524.1">
    <property type="nucleotide sequence ID" value="NZ_FQXS01000021.1"/>
</dbReference>
<name>A0A1M5XM04_9BACT</name>
<dbReference type="PANTHER" id="PTHR10157">
    <property type="entry name" value="DOPAMINE BETA HYDROXYLASE RELATED"/>
    <property type="match status" value="1"/>
</dbReference>
<dbReference type="PROSITE" id="PS50836">
    <property type="entry name" value="DOMON"/>
    <property type="match status" value="1"/>
</dbReference>
<dbReference type="InterPro" id="IPR045266">
    <property type="entry name" value="DOH_DOMON"/>
</dbReference>
<sequence>MLHKKLMTALLASFFLVAAPLYADAYDHEVTARGMSFSWTVDGDTLKGKMSAKTGGWVAVGFNPSNKMKDANIVIGYVKDGTGTVADHFGDKATGHSDDTDLGGTNDVTLVSASEEDGMTTIEFTLPMASGDAYDSALTADGDTVLLLAYGPDRDSFRPRHSYRGTKTVNLATGAEK</sequence>
<dbReference type="PANTHER" id="PTHR10157:SF23">
    <property type="entry name" value="MOXD1 HOMOLOG 1"/>
    <property type="match status" value="1"/>
</dbReference>
<dbReference type="GO" id="GO:0030667">
    <property type="term" value="C:secretory granule membrane"/>
    <property type="evidence" value="ECO:0007669"/>
    <property type="project" value="TreeGrafter"/>
</dbReference>
<evidence type="ECO:0000313" key="4">
    <source>
        <dbReference type="Proteomes" id="UP000184139"/>
    </source>
</evidence>
<evidence type="ECO:0000313" key="3">
    <source>
        <dbReference type="EMBL" id="SHI00568.1"/>
    </source>
</evidence>
<gene>
    <name evidence="3" type="ORF">SAMN02745124_03158</name>
</gene>
<dbReference type="EMBL" id="FQXS01000021">
    <property type="protein sequence ID" value="SHI00568.1"/>
    <property type="molecule type" value="Genomic_DNA"/>
</dbReference>
<proteinExistence type="predicted"/>
<feature type="signal peptide" evidence="1">
    <location>
        <begin position="1"/>
        <end position="25"/>
    </location>
</feature>
<feature type="domain" description="DOMON" evidence="2">
    <location>
        <begin position="33"/>
        <end position="151"/>
    </location>
</feature>
<dbReference type="GO" id="GO:0042421">
    <property type="term" value="P:norepinephrine biosynthetic process"/>
    <property type="evidence" value="ECO:0007669"/>
    <property type="project" value="TreeGrafter"/>
</dbReference>